<reference evidence="1" key="1">
    <citation type="journal article" date="2021" name="Proc. Natl. Acad. Sci. U.S.A.">
        <title>A Catalog of Tens of Thousands of Viruses from Human Metagenomes Reveals Hidden Associations with Chronic Diseases.</title>
        <authorList>
            <person name="Tisza M.J."/>
            <person name="Buck C.B."/>
        </authorList>
    </citation>
    <scope>NUCLEOTIDE SEQUENCE</scope>
    <source>
        <strain evidence="1">CtXjW8</strain>
    </source>
</reference>
<sequence>MSSPSNKKSLRCYFLAVVQHRDSLPNTEVW</sequence>
<dbReference type="EMBL" id="BK015067">
    <property type="protein sequence ID" value="DAD89692.1"/>
    <property type="molecule type" value="Genomic_DNA"/>
</dbReference>
<evidence type="ECO:0000313" key="1">
    <source>
        <dbReference type="EMBL" id="DAD89692.1"/>
    </source>
</evidence>
<name>A0A8S5N5J3_9CAUD</name>
<protein>
    <submittedName>
        <fullName evidence="1">Uncharacterized protein</fullName>
    </submittedName>
</protein>
<organism evidence="1">
    <name type="scientific">Caudovirales sp. ctXjW8</name>
    <dbReference type="NCBI Taxonomy" id="2826779"/>
    <lineage>
        <taxon>Viruses</taxon>
        <taxon>Duplodnaviria</taxon>
        <taxon>Heunggongvirae</taxon>
        <taxon>Uroviricota</taxon>
        <taxon>Caudoviricetes</taxon>
    </lineage>
</organism>
<accession>A0A8S5N5J3</accession>
<proteinExistence type="predicted"/>